<organism evidence="15 16">
    <name type="scientific">Dulcicalothrix desertica PCC 7102</name>
    <dbReference type="NCBI Taxonomy" id="232991"/>
    <lineage>
        <taxon>Bacteria</taxon>
        <taxon>Bacillati</taxon>
        <taxon>Cyanobacteriota</taxon>
        <taxon>Cyanophyceae</taxon>
        <taxon>Nostocales</taxon>
        <taxon>Calotrichaceae</taxon>
        <taxon>Dulcicalothrix</taxon>
    </lineage>
</organism>
<dbReference type="PANTHER" id="PTHR43047:SF63">
    <property type="entry name" value="HISTIDINE KINASE"/>
    <property type="match status" value="1"/>
</dbReference>
<dbReference type="InterPro" id="IPR005467">
    <property type="entry name" value="His_kinase_dom"/>
</dbReference>
<evidence type="ECO:0000256" key="11">
    <source>
        <dbReference type="SAM" id="Coils"/>
    </source>
</evidence>
<sequence length="741" mass="82005">MFTHTSVLTQAEVQSVIINDALVVVPNATVMDAISQMSGVRTSCLATTIADSPLDVYIEARSSCVLVVEDNHVLGIFTERDVVRLMAQKLPLQDLKISEVMTYPVITLRSSAFTDIFFALNLLQQYRIRHLPIVDEDDLLVGLVTHESLRQNLGPADVLRLRLVAEVMSSLVICANPETSMIAIAHLMAKHRVGSVVIIQNQKQMETQLEPLPIPVGIITERDLVQFQALNLDLETCPVDAVMSTPIFTVKAEDSLLMAQQIIEQRRIRRVVVTGSQGQLLGIVTQSSLLQTLNPLELYKFTDILEKKILQLEAEKIELLQNRTIQLEQQVNDRKQAEARLTETNQQLAISNEQLASATRHKDEFLANMSHELRTPLNAILGMTEGLQEEVFGNTNEQQKKALQTIEHSATHLLKLINDILDLAKIEAGQVELEYAPTSISTLCQASILFIKQQAYKKRLKLNLELAPNLPDLLIDERRIRQVLINLLNNAVKFTPEGGSVTLEVTLELSTSTTTPNNAMRFAVIDTGIGIASEELKKLFQPFVQIDSALNRQYQGTGLGLSLVKRIVELHGGSIGVSSQVGMGSRFMVYLPCPDVPLSFPEPLPRLVPQLTSTTSEAVTTSPLILITEDNEANIITIFSYLKAKGYRLILANNGQEAIALAHSQQPDLILMDIQMPGMDGLEAMKHIRSHPNLVNIPIVALTALAMPGDREKCLEAGANDYLTKPVKLKQLAATIQHFLS</sequence>
<dbReference type="CDD" id="cd04620">
    <property type="entry name" value="CBS_two-component_sensor_histidine_kinase_repeat1"/>
    <property type="match status" value="1"/>
</dbReference>
<dbReference type="Pfam" id="PF02518">
    <property type="entry name" value="HATPase_c"/>
    <property type="match status" value="1"/>
</dbReference>
<feature type="modified residue" description="4-aspartylphosphate" evidence="9">
    <location>
        <position position="673"/>
    </location>
</feature>
<feature type="domain" description="CBS" evidence="14">
    <location>
        <begin position="17"/>
        <end position="92"/>
    </location>
</feature>
<dbReference type="PROSITE" id="PS51371">
    <property type="entry name" value="CBS"/>
    <property type="match status" value="4"/>
</dbReference>
<dbReference type="InterPro" id="IPR046342">
    <property type="entry name" value="CBS_dom_sf"/>
</dbReference>
<evidence type="ECO:0000259" key="14">
    <source>
        <dbReference type="PROSITE" id="PS51371"/>
    </source>
</evidence>
<dbReference type="FunFam" id="1.10.287.130:FF:000145">
    <property type="entry name" value="Sensory transduction histidine kinase"/>
    <property type="match status" value="1"/>
</dbReference>
<dbReference type="Pfam" id="PF00072">
    <property type="entry name" value="Response_reg"/>
    <property type="match status" value="1"/>
</dbReference>
<dbReference type="InterPro" id="IPR036097">
    <property type="entry name" value="HisK_dim/P_sf"/>
</dbReference>
<evidence type="ECO:0000256" key="6">
    <source>
        <dbReference type="ARBA" id="ARBA00022777"/>
    </source>
</evidence>
<keyword evidence="5" id="KW-0808">Transferase</keyword>
<evidence type="ECO:0000256" key="1">
    <source>
        <dbReference type="ARBA" id="ARBA00000085"/>
    </source>
</evidence>
<keyword evidence="7" id="KW-0902">Two-component regulatory system</keyword>
<dbReference type="SMART" id="SM00387">
    <property type="entry name" value="HATPase_c"/>
    <property type="match status" value="1"/>
</dbReference>
<evidence type="ECO:0000256" key="4">
    <source>
        <dbReference type="ARBA" id="ARBA00022553"/>
    </source>
</evidence>
<dbReference type="PRINTS" id="PR00344">
    <property type="entry name" value="BCTRLSENSOR"/>
</dbReference>
<keyword evidence="10" id="KW-0129">CBS domain</keyword>
<keyword evidence="11" id="KW-0175">Coiled coil</keyword>
<evidence type="ECO:0000256" key="10">
    <source>
        <dbReference type="PROSITE-ProRule" id="PRU00703"/>
    </source>
</evidence>
<dbReference type="OrthoDB" id="415806at2"/>
<comment type="similarity">
    <text evidence="2">In the N-terminal section; belongs to the phytochrome family.</text>
</comment>
<dbReference type="Gene3D" id="1.10.287.130">
    <property type="match status" value="1"/>
</dbReference>
<dbReference type="CDD" id="cd16922">
    <property type="entry name" value="HATPase_EvgS-ArcB-TorS-like"/>
    <property type="match status" value="1"/>
</dbReference>
<dbReference type="GO" id="GO:0009927">
    <property type="term" value="F:histidine phosphotransfer kinase activity"/>
    <property type="evidence" value="ECO:0007669"/>
    <property type="project" value="TreeGrafter"/>
</dbReference>
<dbReference type="Pfam" id="PF00512">
    <property type="entry name" value="HisKA"/>
    <property type="match status" value="1"/>
</dbReference>
<keyword evidence="16" id="KW-1185">Reference proteome</keyword>
<dbReference type="CDD" id="cd17774">
    <property type="entry name" value="CBS_two-component_sensor_histidine_kinase_repeat2"/>
    <property type="match status" value="1"/>
</dbReference>
<dbReference type="InterPro" id="IPR000644">
    <property type="entry name" value="CBS_dom"/>
</dbReference>
<dbReference type="InterPro" id="IPR011006">
    <property type="entry name" value="CheY-like_superfamily"/>
</dbReference>
<feature type="coiled-coil region" evidence="11">
    <location>
        <begin position="302"/>
        <end position="354"/>
    </location>
</feature>
<evidence type="ECO:0000256" key="9">
    <source>
        <dbReference type="PROSITE-ProRule" id="PRU00169"/>
    </source>
</evidence>
<dbReference type="FunFam" id="3.30.565.10:FF:000010">
    <property type="entry name" value="Sensor histidine kinase RcsC"/>
    <property type="match status" value="1"/>
</dbReference>
<dbReference type="RefSeq" id="WP_127084591.1">
    <property type="nucleotide sequence ID" value="NZ_RSCL01000018.1"/>
</dbReference>
<dbReference type="SUPFAM" id="SSF52172">
    <property type="entry name" value="CheY-like"/>
    <property type="match status" value="1"/>
</dbReference>
<feature type="domain" description="CBS" evidence="14">
    <location>
        <begin position="168"/>
        <end position="234"/>
    </location>
</feature>
<proteinExistence type="inferred from homology"/>
<dbReference type="Pfam" id="PF00571">
    <property type="entry name" value="CBS"/>
    <property type="match status" value="4"/>
</dbReference>
<dbReference type="AlphaFoldDB" id="A0A433V6U3"/>
<feature type="domain" description="Histidine kinase" evidence="12">
    <location>
        <begin position="368"/>
        <end position="595"/>
    </location>
</feature>
<evidence type="ECO:0000256" key="7">
    <source>
        <dbReference type="ARBA" id="ARBA00023012"/>
    </source>
</evidence>
<dbReference type="SUPFAM" id="SSF55874">
    <property type="entry name" value="ATPase domain of HSP90 chaperone/DNA topoisomerase II/histidine kinase"/>
    <property type="match status" value="1"/>
</dbReference>
<dbReference type="Proteomes" id="UP000271624">
    <property type="component" value="Unassembled WGS sequence"/>
</dbReference>
<dbReference type="InterPro" id="IPR036890">
    <property type="entry name" value="HATPase_C_sf"/>
</dbReference>
<evidence type="ECO:0000256" key="5">
    <source>
        <dbReference type="ARBA" id="ARBA00022679"/>
    </source>
</evidence>
<dbReference type="Gene3D" id="3.10.580.10">
    <property type="entry name" value="CBS-domain"/>
    <property type="match status" value="2"/>
</dbReference>
<dbReference type="PROSITE" id="PS50110">
    <property type="entry name" value="RESPONSE_REGULATORY"/>
    <property type="match status" value="1"/>
</dbReference>
<dbReference type="GO" id="GO:0005886">
    <property type="term" value="C:plasma membrane"/>
    <property type="evidence" value="ECO:0007669"/>
    <property type="project" value="TreeGrafter"/>
</dbReference>
<protein>
    <recommendedName>
        <fullName evidence="8">Circadian input-output histidine kinase CikA</fullName>
        <ecNumber evidence="3">2.7.13.3</ecNumber>
    </recommendedName>
</protein>
<feature type="domain" description="CBS" evidence="14">
    <location>
        <begin position="243"/>
        <end position="301"/>
    </location>
</feature>
<dbReference type="PANTHER" id="PTHR43047">
    <property type="entry name" value="TWO-COMPONENT HISTIDINE PROTEIN KINASE"/>
    <property type="match status" value="1"/>
</dbReference>
<comment type="catalytic activity">
    <reaction evidence="1">
        <text>ATP + protein L-histidine = ADP + protein N-phospho-L-histidine.</text>
        <dbReference type="EC" id="2.7.13.3"/>
    </reaction>
</comment>
<dbReference type="GO" id="GO:0000155">
    <property type="term" value="F:phosphorelay sensor kinase activity"/>
    <property type="evidence" value="ECO:0007669"/>
    <property type="project" value="InterPro"/>
</dbReference>
<evidence type="ECO:0000259" key="12">
    <source>
        <dbReference type="PROSITE" id="PS50109"/>
    </source>
</evidence>
<keyword evidence="6 15" id="KW-0418">Kinase</keyword>
<evidence type="ECO:0000313" key="16">
    <source>
        <dbReference type="Proteomes" id="UP000271624"/>
    </source>
</evidence>
<evidence type="ECO:0000259" key="13">
    <source>
        <dbReference type="PROSITE" id="PS50110"/>
    </source>
</evidence>
<dbReference type="SMART" id="SM00116">
    <property type="entry name" value="CBS"/>
    <property type="match status" value="4"/>
</dbReference>
<dbReference type="SUPFAM" id="SSF47384">
    <property type="entry name" value="Homodimeric domain of signal transducing histidine kinase"/>
    <property type="match status" value="1"/>
</dbReference>
<feature type="domain" description="Response regulatory" evidence="13">
    <location>
        <begin position="624"/>
        <end position="740"/>
    </location>
</feature>
<dbReference type="EC" id="2.7.13.3" evidence="3"/>
<dbReference type="InterPro" id="IPR004358">
    <property type="entry name" value="Sig_transdc_His_kin-like_C"/>
</dbReference>
<dbReference type="EMBL" id="RSCL01000018">
    <property type="protein sequence ID" value="RUT01769.1"/>
    <property type="molecule type" value="Genomic_DNA"/>
</dbReference>
<dbReference type="InterPro" id="IPR003594">
    <property type="entry name" value="HATPase_dom"/>
</dbReference>
<feature type="domain" description="CBS" evidence="14">
    <location>
        <begin position="101"/>
        <end position="161"/>
    </location>
</feature>
<reference evidence="15" key="1">
    <citation type="submission" date="2018-12" db="EMBL/GenBank/DDBJ databases">
        <authorList>
            <person name="Will S."/>
            <person name="Neumann-Schaal M."/>
            <person name="Henke P."/>
        </authorList>
    </citation>
    <scope>NUCLEOTIDE SEQUENCE</scope>
    <source>
        <strain evidence="15">PCC 7102</strain>
    </source>
</reference>
<accession>A0A433V6U3</accession>
<dbReference type="CDD" id="cd00082">
    <property type="entry name" value="HisKA"/>
    <property type="match status" value="1"/>
</dbReference>
<dbReference type="PROSITE" id="PS50109">
    <property type="entry name" value="HIS_KIN"/>
    <property type="match status" value="1"/>
</dbReference>
<dbReference type="SMART" id="SM00388">
    <property type="entry name" value="HisKA"/>
    <property type="match status" value="1"/>
</dbReference>
<dbReference type="InterPro" id="IPR001789">
    <property type="entry name" value="Sig_transdc_resp-reg_receiver"/>
</dbReference>
<evidence type="ECO:0000256" key="2">
    <source>
        <dbReference type="ARBA" id="ARBA00006402"/>
    </source>
</evidence>
<comment type="caution">
    <text evidence="15">The sequence shown here is derived from an EMBL/GenBank/DDBJ whole genome shotgun (WGS) entry which is preliminary data.</text>
</comment>
<gene>
    <name evidence="15" type="ORF">DSM106972_063920</name>
</gene>
<name>A0A433V6U3_9CYAN</name>
<dbReference type="SUPFAM" id="SSF54631">
    <property type="entry name" value="CBS-domain pair"/>
    <property type="match status" value="2"/>
</dbReference>
<dbReference type="Gene3D" id="3.40.50.2300">
    <property type="match status" value="1"/>
</dbReference>
<dbReference type="Gene3D" id="3.30.565.10">
    <property type="entry name" value="Histidine kinase-like ATPase, C-terminal domain"/>
    <property type="match status" value="1"/>
</dbReference>
<dbReference type="InterPro" id="IPR003661">
    <property type="entry name" value="HisK_dim/P_dom"/>
</dbReference>
<dbReference type="SMART" id="SM00448">
    <property type="entry name" value="REC"/>
    <property type="match status" value="1"/>
</dbReference>
<keyword evidence="4 9" id="KW-0597">Phosphoprotein</keyword>
<evidence type="ECO:0000256" key="3">
    <source>
        <dbReference type="ARBA" id="ARBA00012438"/>
    </source>
</evidence>
<reference evidence="15" key="2">
    <citation type="journal article" date="2019" name="Genome Biol. Evol.">
        <title>Day and night: Metabolic profiles and evolutionary relationships of six axenic non-marine cyanobacteria.</title>
        <authorList>
            <person name="Will S.E."/>
            <person name="Henke P."/>
            <person name="Boedeker C."/>
            <person name="Huang S."/>
            <person name="Brinkmann H."/>
            <person name="Rohde M."/>
            <person name="Jarek M."/>
            <person name="Friedl T."/>
            <person name="Seufert S."/>
            <person name="Schumacher M."/>
            <person name="Overmann J."/>
            <person name="Neumann-Schaal M."/>
            <person name="Petersen J."/>
        </authorList>
    </citation>
    <scope>NUCLEOTIDE SEQUENCE [LARGE SCALE GENOMIC DNA]</scope>
    <source>
        <strain evidence="15">PCC 7102</strain>
    </source>
</reference>
<evidence type="ECO:0000256" key="8">
    <source>
        <dbReference type="ARBA" id="ARBA00074306"/>
    </source>
</evidence>
<evidence type="ECO:0000313" key="15">
    <source>
        <dbReference type="EMBL" id="RUT01769.1"/>
    </source>
</evidence>